<gene>
    <name evidence="6" type="ORF">HNQ58_001745</name>
</gene>
<dbReference type="PROSITE" id="PS50931">
    <property type="entry name" value="HTH_LYSR"/>
    <property type="match status" value="1"/>
</dbReference>
<dbReference type="SUPFAM" id="SSF46785">
    <property type="entry name" value="Winged helix' DNA-binding domain"/>
    <property type="match status" value="1"/>
</dbReference>
<evidence type="ECO:0000259" key="5">
    <source>
        <dbReference type="PROSITE" id="PS50931"/>
    </source>
</evidence>
<dbReference type="PANTHER" id="PTHR30537">
    <property type="entry name" value="HTH-TYPE TRANSCRIPTIONAL REGULATOR"/>
    <property type="match status" value="1"/>
</dbReference>
<sequence>MDWDDLRYCLAIARAGTLAGAARALGVNHSTVFRRLNAFEEKIGVRVFERLPAGYVPTAEGEEILRHAEAADEAVLALERTVAGKDYRLAGRIRLTTAPNLAADFVAGYLPDFLAMYPDIRIEIAAGDRDFDLARREADLALRATSTPPEYLVGRRVCEVPWWVFVGESYLARRAPPRDMDELGQHPLIGAEASFLRVPVFAWLEGRHGESAFTVRASDLNTMAALAAAGLGLALLPIDQQMPGLLPLFPVTPNFEAGLWLLTHPDLRHVARIRVFSDYLAERLRADPRLRAPGSR</sequence>
<dbReference type="EMBL" id="JACHHX010000011">
    <property type="protein sequence ID" value="MBB5015835.1"/>
    <property type="molecule type" value="Genomic_DNA"/>
</dbReference>
<dbReference type="GO" id="GO:0006351">
    <property type="term" value="P:DNA-templated transcription"/>
    <property type="evidence" value="ECO:0007669"/>
    <property type="project" value="TreeGrafter"/>
</dbReference>
<dbReference type="Proteomes" id="UP000519004">
    <property type="component" value="Unassembled WGS sequence"/>
</dbReference>
<organism evidence="6 7">
    <name type="scientific">Rehaibacterium terrae</name>
    <dbReference type="NCBI Taxonomy" id="1341696"/>
    <lineage>
        <taxon>Bacteria</taxon>
        <taxon>Pseudomonadati</taxon>
        <taxon>Pseudomonadota</taxon>
        <taxon>Gammaproteobacteria</taxon>
        <taxon>Lysobacterales</taxon>
        <taxon>Lysobacteraceae</taxon>
        <taxon>Rehaibacterium</taxon>
    </lineage>
</organism>
<dbReference type="InterPro" id="IPR036388">
    <property type="entry name" value="WH-like_DNA-bd_sf"/>
</dbReference>
<dbReference type="AlphaFoldDB" id="A0A7W7Y0J6"/>
<evidence type="ECO:0000256" key="2">
    <source>
        <dbReference type="ARBA" id="ARBA00023015"/>
    </source>
</evidence>
<name>A0A7W7Y0J6_9GAMM</name>
<dbReference type="PANTHER" id="PTHR30537:SF3">
    <property type="entry name" value="TRANSCRIPTIONAL REGULATORY PROTEIN"/>
    <property type="match status" value="1"/>
</dbReference>
<keyword evidence="7" id="KW-1185">Reference proteome</keyword>
<evidence type="ECO:0000256" key="3">
    <source>
        <dbReference type="ARBA" id="ARBA00023125"/>
    </source>
</evidence>
<protein>
    <submittedName>
        <fullName evidence="6">DNA-binding transcriptional LysR family regulator</fullName>
    </submittedName>
</protein>
<evidence type="ECO:0000256" key="1">
    <source>
        <dbReference type="ARBA" id="ARBA00009437"/>
    </source>
</evidence>
<dbReference type="GO" id="GO:0043565">
    <property type="term" value="F:sequence-specific DNA binding"/>
    <property type="evidence" value="ECO:0007669"/>
    <property type="project" value="TreeGrafter"/>
</dbReference>
<evidence type="ECO:0000313" key="6">
    <source>
        <dbReference type="EMBL" id="MBB5015835.1"/>
    </source>
</evidence>
<proteinExistence type="inferred from homology"/>
<reference evidence="6 7" key="1">
    <citation type="submission" date="2020-08" db="EMBL/GenBank/DDBJ databases">
        <title>Genomic Encyclopedia of Type Strains, Phase IV (KMG-IV): sequencing the most valuable type-strain genomes for metagenomic binning, comparative biology and taxonomic classification.</title>
        <authorList>
            <person name="Goeker M."/>
        </authorList>
    </citation>
    <scope>NUCLEOTIDE SEQUENCE [LARGE SCALE GENOMIC DNA]</scope>
    <source>
        <strain evidence="6 7">DSM 25897</strain>
    </source>
</reference>
<keyword evidence="2" id="KW-0805">Transcription regulation</keyword>
<dbReference type="InterPro" id="IPR005119">
    <property type="entry name" value="LysR_subst-bd"/>
</dbReference>
<dbReference type="InterPro" id="IPR000847">
    <property type="entry name" value="LysR_HTH_N"/>
</dbReference>
<evidence type="ECO:0000313" key="7">
    <source>
        <dbReference type="Proteomes" id="UP000519004"/>
    </source>
</evidence>
<dbReference type="InterPro" id="IPR036390">
    <property type="entry name" value="WH_DNA-bd_sf"/>
</dbReference>
<comment type="caution">
    <text evidence="6">The sequence shown here is derived from an EMBL/GenBank/DDBJ whole genome shotgun (WGS) entry which is preliminary data.</text>
</comment>
<dbReference type="Gene3D" id="1.10.10.10">
    <property type="entry name" value="Winged helix-like DNA-binding domain superfamily/Winged helix DNA-binding domain"/>
    <property type="match status" value="1"/>
</dbReference>
<dbReference type="SUPFAM" id="SSF53850">
    <property type="entry name" value="Periplasmic binding protein-like II"/>
    <property type="match status" value="1"/>
</dbReference>
<accession>A0A7W7Y0J6</accession>
<evidence type="ECO:0000256" key="4">
    <source>
        <dbReference type="ARBA" id="ARBA00023163"/>
    </source>
</evidence>
<dbReference type="Pfam" id="PF03466">
    <property type="entry name" value="LysR_substrate"/>
    <property type="match status" value="1"/>
</dbReference>
<dbReference type="RefSeq" id="WP_183948509.1">
    <property type="nucleotide sequence ID" value="NZ_JACHHX010000011.1"/>
</dbReference>
<dbReference type="Gene3D" id="3.40.190.290">
    <property type="match status" value="1"/>
</dbReference>
<keyword evidence="3 6" id="KW-0238">DNA-binding</keyword>
<dbReference type="InterPro" id="IPR058163">
    <property type="entry name" value="LysR-type_TF_proteobact-type"/>
</dbReference>
<dbReference type="Pfam" id="PF00126">
    <property type="entry name" value="HTH_1"/>
    <property type="match status" value="1"/>
</dbReference>
<dbReference type="GO" id="GO:0003700">
    <property type="term" value="F:DNA-binding transcription factor activity"/>
    <property type="evidence" value="ECO:0007669"/>
    <property type="project" value="InterPro"/>
</dbReference>
<feature type="domain" description="HTH lysR-type" evidence="5">
    <location>
        <begin position="1"/>
        <end position="58"/>
    </location>
</feature>
<keyword evidence="4" id="KW-0804">Transcription</keyword>
<comment type="similarity">
    <text evidence="1">Belongs to the LysR transcriptional regulatory family.</text>
</comment>